<name>A0A0E3BV45_9BURK</name>
<accession>A0A0E3BV45</accession>
<comment type="caution">
    <text evidence="1">The sequence shown here is derived from an EMBL/GenBank/DDBJ whole genome shotgun (WGS) entry which is preliminary data.</text>
</comment>
<dbReference type="Proteomes" id="UP000029567">
    <property type="component" value="Unassembled WGS sequence"/>
</dbReference>
<reference evidence="1 2" key="1">
    <citation type="submission" date="2013-09" db="EMBL/GenBank/DDBJ databases">
        <title>High correlation between genotypes and phenotypes of environmental bacteria Comamonas testosteroni strains.</title>
        <authorList>
            <person name="Liu L."/>
            <person name="Zhu W."/>
            <person name="Xia X."/>
            <person name="Xu B."/>
            <person name="Luo M."/>
            <person name="Wang G."/>
        </authorList>
    </citation>
    <scope>NUCLEOTIDE SEQUENCE [LARGE SCALE GENOMIC DNA]</scope>
    <source>
        <strain evidence="1 2">JL14</strain>
    </source>
</reference>
<dbReference type="RefSeq" id="WP_034383560.1">
    <property type="nucleotide sequence ID" value="NZ_AWTN01000148.1"/>
</dbReference>
<dbReference type="EMBL" id="AWTN01000148">
    <property type="protein sequence ID" value="KGG83035.1"/>
    <property type="molecule type" value="Genomic_DNA"/>
</dbReference>
<sequence>MFMNQRASVQDAVLGTSAAVLYTAPANTVARLSSVTLTNQTASAVSVSVYLVREGGSPGTQNRVVAPYVLAPNEAWTCPHLNHNLNPGDTLQALADTSSAVSVYGSVIEMSKT</sequence>
<organism evidence="1 2">
    <name type="scientific">Comamonas thiooxydans</name>
    <dbReference type="NCBI Taxonomy" id="363952"/>
    <lineage>
        <taxon>Bacteria</taxon>
        <taxon>Pseudomonadati</taxon>
        <taxon>Pseudomonadota</taxon>
        <taxon>Betaproteobacteria</taxon>
        <taxon>Burkholderiales</taxon>
        <taxon>Comamonadaceae</taxon>
        <taxon>Comamonas</taxon>
    </lineage>
</organism>
<evidence type="ECO:0000313" key="2">
    <source>
        <dbReference type="Proteomes" id="UP000029567"/>
    </source>
</evidence>
<proteinExistence type="predicted"/>
<evidence type="ECO:0000313" key="1">
    <source>
        <dbReference type="EMBL" id="KGG83035.1"/>
    </source>
</evidence>
<protein>
    <submittedName>
        <fullName evidence="1">Uncharacterized protein</fullName>
    </submittedName>
</protein>
<gene>
    <name evidence="1" type="ORF">P245_25760</name>
</gene>
<dbReference type="AlphaFoldDB" id="A0A0E3BV45"/>